<dbReference type="PROSITE" id="PS51257">
    <property type="entry name" value="PROKAR_LIPOPROTEIN"/>
    <property type="match status" value="1"/>
</dbReference>
<dbReference type="Proteomes" id="UP000182975">
    <property type="component" value="Unassembled WGS sequence"/>
</dbReference>
<protein>
    <submittedName>
        <fullName evidence="2">L,D-peptidoglycan transpeptidase YkuD, ErfK/YbiS/YcfS/YnhG family</fullName>
    </submittedName>
</protein>
<dbReference type="AlphaFoldDB" id="A0A1H8QUM5"/>
<dbReference type="PANTHER" id="PTHR38589">
    <property type="entry name" value="BLR0621 PROTEIN"/>
    <property type="match status" value="1"/>
</dbReference>
<keyword evidence="3" id="KW-1185">Reference proteome</keyword>
<dbReference type="InterPro" id="IPR005490">
    <property type="entry name" value="LD_TPept_cat_dom"/>
</dbReference>
<dbReference type="Pfam" id="PF03734">
    <property type="entry name" value="YkuD"/>
    <property type="match status" value="1"/>
</dbReference>
<name>A0A1H8QUM5_9ACTN</name>
<dbReference type="EMBL" id="FOEC01000002">
    <property type="protein sequence ID" value="SEO57736.1"/>
    <property type="molecule type" value="Genomic_DNA"/>
</dbReference>
<dbReference type="OrthoDB" id="186490at2"/>
<dbReference type="GO" id="GO:0016740">
    <property type="term" value="F:transferase activity"/>
    <property type="evidence" value="ECO:0007669"/>
    <property type="project" value="InterPro"/>
</dbReference>
<proteinExistence type="predicted"/>
<dbReference type="CDD" id="cd16913">
    <property type="entry name" value="YkuD_like"/>
    <property type="match status" value="1"/>
</dbReference>
<evidence type="ECO:0000313" key="2">
    <source>
        <dbReference type="EMBL" id="SEO57736.1"/>
    </source>
</evidence>
<dbReference type="InterPro" id="IPR006311">
    <property type="entry name" value="TAT_signal"/>
</dbReference>
<dbReference type="PROSITE" id="PS51318">
    <property type="entry name" value="TAT"/>
    <property type="match status" value="1"/>
</dbReference>
<reference evidence="3" key="1">
    <citation type="submission" date="2016-10" db="EMBL/GenBank/DDBJ databases">
        <authorList>
            <person name="Varghese N."/>
        </authorList>
    </citation>
    <scope>NUCLEOTIDE SEQUENCE [LARGE SCALE GENOMIC DNA]</scope>
    <source>
        <strain evidence="3">DSM 21843</strain>
    </source>
</reference>
<sequence length="257" mass="28529">MLQFSRRAFIAAVGGSIAAVTLSGCSDESANQRPTELFAWAQHEKDSPEWVSSLSQAQDKSIKQLFVVAGMGEQLTTATISMHERDENEAWRQVLSTPGYVGRDGLCPDSEHEEGDFAKTPIGVYKFNKAFGIADDPGCAMEYTKIDDDAYWSGDMREGMHYNELVSIKELPDLNTEDSEHIIEYDFQYQYCLNISFNEEGTPGRGSAIFLHCLDPAKPYTGGCVAIPEYAMIEVVKRVSPDCVVIIDTFDNMNGSF</sequence>
<accession>A0A1H8QUM5</accession>
<dbReference type="PANTHER" id="PTHR38589:SF1">
    <property type="entry name" value="BLR0621 PROTEIN"/>
    <property type="match status" value="1"/>
</dbReference>
<organism evidence="2 3">
    <name type="scientific">Denitrobacterium detoxificans</name>
    <dbReference type="NCBI Taxonomy" id="79604"/>
    <lineage>
        <taxon>Bacteria</taxon>
        <taxon>Bacillati</taxon>
        <taxon>Actinomycetota</taxon>
        <taxon>Coriobacteriia</taxon>
        <taxon>Eggerthellales</taxon>
        <taxon>Eggerthellaceae</taxon>
        <taxon>Denitrobacterium</taxon>
    </lineage>
</organism>
<gene>
    <name evidence="2" type="ORF">SAMN02910314_00624</name>
</gene>
<evidence type="ECO:0000259" key="1">
    <source>
        <dbReference type="Pfam" id="PF03734"/>
    </source>
</evidence>
<feature type="domain" description="L,D-TPase catalytic" evidence="1">
    <location>
        <begin position="94"/>
        <end position="247"/>
    </location>
</feature>
<evidence type="ECO:0000313" key="3">
    <source>
        <dbReference type="Proteomes" id="UP000182975"/>
    </source>
</evidence>
<dbReference type="RefSeq" id="WP_143117320.1">
    <property type="nucleotide sequence ID" value="NZ_CP011402.1"/>
</dbReference>